<evidence type="ECO:0000256" key="1">
    <source>
        <dbReference type="SAM" id="Phobius"/>
    </source>
</evidence>
<dbReference type="EMBL" id="CP006934">
    <property type="protein sequence ID" value="AHI53720.1"/>
    <property type="molecule type" value="Genomic_DNA"/>
</dbReference>
<keyword evidence="1" id="KW-0812">Transmembrane</keyword>
<keyword evidence="1" id="KW-0472">Membrane</keyword>
<dbReference type="PATRIC" id="fig|1276257.3.peg.314"/>
<dbReference type="RefSeq" id="WP_025250856.1">
    <property type="nucleotide sequence ID" value="NZ_CP006934.1"/>
</dbReference>
<accession>W6AA62</accession>
<evidence type="ECO:0000313" key="3">
    <source>
        <dbReference type="Proteomes" id="UP000019265"/>
    </source>
</evidence>
<keyword evidence="1" id="KW-1133">Transmembrane helix</keyword>
<dbReference type="KEGG" id="ssab:SSABA_v1c03080"/>
<feature type="transmembrane region" description="Helical" evidence="1">
    <location>
        <begin position="459"/>
        <end position="484"/>
    </location>
</feature>
<dbReference type="HOGENOM" id="CLU_501429_0_0_14"/>
<gene>
    <name evidence="2" type="ORF">SSABA_v1c03080</name>
</gene>
<keyword evidence="3" id="KW-1185">Reference proteome</keyword>
<dbReference type="AlphaFoldDB" id="W6AA62"/>
<organism evidence="2 3">
    <name type="scientific">Spiroplasma sabaudiense Ar-1343</name>
    <dbReference type="NCBI Taxonomy" id="1276257"/>
    <lineage>
        <taxon>Bacteria</taxon>
        <taxon>Bacillati</taxon>
        <taxon>Mycoplasmatota</taxon>
        <taxon>Mollicutes</taxon>
        <taxon>Entomoplasmatales</taxon>
        <taxon>Spiroplasmataceae</taxon>
        <taxon>Spiroplasma</taxon>
    </lineage>
</organism>
<proteinExistence type="predicted"/>
<protein>
    <submittedName>
        <fullName evidence="2">Uncharacterized protein</fullName>
    </submittedName>
</protein>
<sequence>MKIFGKLMLPFLVVGSLGTSVLSQNKTATPTTSKASREDLKINFLGLVLKQYLEKTVIVNEQATENIKETILPNCESEDLKDKLIAELKSYQMVISIYGMKSDEEFFAEAFSKWSTTPYEMRNISWLVLNEFFTKFLPNFLNKIGGDYLTNFDEIQETLNEYKPQYFYNTDSQNVSTPEVILDYPGDFGYSNYNYTYSFFKNFAENEINNSIEKCDLSLNYADKIANLTNKWNNDSITTISKAQKDGFEDFYQTNPTYQNFEELDQKLKKASKISNIYSEVESGIELKDTTNQVAQMLGWNESEKTKLENNFLKLFNIMGKLLGSELNASKLLTNIIVSNDLSIVKPANENVIAYTGGTYSPELKSIVSTNQVYSMKTFKMPVESNGNLQQYSSMFWSTPEKFAVIFHETGHALDNFAGTTKPIRLWKSTMQKGVNPKDIYSGSNILFNSGFKNSPNSILIVVIAIPSIIFIIGSPLILMFIFLKKGKSKK</sequence>
<name>W6AA62_9MOLU</name>
<dbReference type="OrthoDB" id="397686at2"/>
<evidence type="ECO:0000313" key="2">
    <source>
        <dbReference type="EMBL" id="AHI53720.1"/>
    </source>
</evidence>
<dbReference type="Proteomes" id="UP000019265">
    <property type="component" value="Chromosome"/>
</dbReference>
<dbReference type="STRING" id="1276257.SSABA_v1c03080"/>
<reference evidence="2 3" key="1">
    <citation type="journal article" date="2014" name="Genome Biol. Evol.">
        <title>Molecular evolution of the substrate utilization strategies and putative virulence factors in mosquito-associated Spiroplasma species.</title>
        <authorList>
            <person name="Chang T.H."/>
            <person name="Lo W.S."/>
            <person name="Ku C."/>
            <person name="Chen L.L."/>
            <person name="Kuo C.H."/>
        </authorList>
    </citation>
    <scope>NUCLEOTIDE SEQUENCE [LARGE SCALE GENOMIC DNA]</scope>
    <source>
        <strain evidence="2">Ar-1343</strain>
    </source>
</reference>